<dbReference type="InterPro" id="IPR001173">
    <property type="entry name" value="Glyco_trans_2-like"/>
</dbReference>
<comment type="cofactor">
    <cofactor evidence="2">
        <name>Mn(2+)</name>
        <dbReference type="ChEBI" id="CHEBI:29035"/>
    </cofactor>
</comment>
<evidence type="ECO:0000256" key="12">
    <source>
        <dbReference type="ARBA" id="ARBA00023211"/>
    </source>
</evidence>
<dbReference type="GO" id="GO:0006488">
    <property type="term" value="P:dolichol-linked oligosaccharide biosynthetic process"/>
    <property type="evidence" value="ECO:0007669"/>
    <property type="project" value="TreeGrafter"/>
</dbReference>
<proteinExistence type="inferred from homology"/>
<evidence type="ECO:0000256" key="9">
    <source>
        <dbReference type="ARBA" id="ARBA00022723"/>
    </source>
</evidence>
<dbReference type="GO" id="GO:0006506">
    <property type="term" value="P:GPI anchor biosynthetic process"/>
    <property type="evidence" value="ECO:0007669"/>
    <property type="project" value="TreeGrafter"/>
</dbReference>
<dbReference type="GO" id="GO:0035269">
    <property type="term" value="P:protein O-linked glycosylation via mannose"/>
    <property type="evidence" value="ECO:0007669"/>
    <property type="project" value="TreeGrafter"/>
</dbReference>
<dbReference type="SUPFAM" id="SSF53448">
    <property type="entry name" value="Nucleotide-diphospho-sugar transferases"/>
    <property type="match status" value="1"/>
</dbReference>
<accession>A0A1Y5IJC8</accession>
<organism evidence="15">
    <name type="scientific">Ostreococcus tauri</name>
    <name type="common">Marine green alga</name>
    <dbReference type="NCBI Taxonomy" id="70448"/>
    <lineage>
        <taxon>Eukaryota</taxon>
        <taxon>Viridiplantae</taxon>
        <taxon>Chlorophyta</taxon>
        <taxon>Mamiellophyceae</taxon>
        <taxon>Mamiellales</taxon>
        <taxon>Bathycoccaceae</taxon>
        <taxon>Ostreococcus</taxon>
    </lineage>
</organism>
<comment type="similarity">
    <text evidence="6 13">Belongs to the glycosyltransferase 2 family.</text>
</comment>
<dbReference type="InterPro" id="IPR039528">
    <property type="entry name" value="DPM1-like"/>
</dbReference>
<comment type="subcellular location">
    <subcellularLocation>
        <location evidence="4 13">Endoplasmic reticulum</location>
    </subcellularLocation>
</comment>
<evidence type="ECO:0000256" key="5">
    <source>
        <dbReference type="ARBA" id="ARBA00004922"/>
    </source>
</evidence>
<evidence type="ECO:0000256" key="11">
    <source>
        <dbReference type="ARBA" id="ARBA00022842"/>
    </source>
</evidence>
<dbReference type="GO" id="GO:0004582">
    <property type="term" value="F:dolichyl-phosphate beta-D-mannosyltransferase activity"/>
    <property type="evidence" value="ECO:0007669"/>
    <property type="project" value="UniProtKB-UniRule"/>
</dbReference>
<dbReference type="GO" id="GO:0006720">
    <property type="term" value="P:isoprenoid metabolic process"/>
    <property type="evidence" value="ECO:0007669"/>
    <property type="project" value="UniProtKB-ARBA"/>
</dbReference>
<comment type="pathway">
    <text evidence="5 13">Protein modification; protein glycosylation.</text>
</comment>
<keyword evidence="7 13" id="KW-0328">Glycosyltransferase</keyword>
<evidence type="ECO:0000256" key="4">
    <source>
        <dbReference type="ARBA" id="ARBA00004240"/>
    </source>
</evidence>
<evidence type="ECO:0000256" key="13">
    <source>
        <dbReference type="RuleBase" id="RU365083"/>
    </source>
</evidence>
<evidence type="ECO:0000256" key="8">
    <source>
        <dbReference type="ARBA" id="ARBA00022679"/>
    </source>
</evidence>
<feature type="domain" description="Glycosyltransferase 2-like" evidence="14">
    <location>
        <begin position="16"/>
        <end position="189"/>
    </location>
</feature>
<evidence type="ECO:0000256" key="3">
    <source>
        <dbReference type="ARBA" id="ARBA00001946"/>
    </source>
</evidence>
<dbReference type="FunFam" id="3.90.550.10:FF:000036">
    <property type="entry name" value="Dolichol-phosphate mannosyltransferase subunit 1"/>
    <property type="match status" value="1"/>
</dbReference>
<evidence type="ECO:0000256" key="1">
    <source>
        <dbReference type="ARBA" id="ARBA00001913"/>
    </source>
</evidence>
<gene>
    <name evidence="15" type="ORF">BE221DRAFT_190699</name>
</gene>
<evidence type="ECO:0000256" key="6">
    <source>
        <dbReference type="ARBA" id="ARBA00006739"/>
    </source>
</evidence>
<keyword evidence="8 13" id="KW-0808">Transferase</keyword>
<keyword evidence="12" id="KW-0464">Manganese</keyword>
<dbReference type="AlphaFoldDB" id="A0A1Y5IJC8"/>
<dbReference type="eggNOG" id="KOG2978">
    <property type="taxonomic scope" value="Eukaryota"/>
</dbReference>
<dbReference type="UniPathway" id="UPA00378"/>
<evidence type="ECO:0000259" key="14">
    <source>
        <dbReference type="Pfam" id="PF00535"/>
    </source>
</evidence>
<keyword evidence="11" id="KW-0460">Magnesium</keyword>
<keyword evidence="10 13" id="KW-0256">Endoplasmic reticulum</keyword>
<dbReference type="EMBL" id="KZ155778">
    <property type="protein sequence ID" value="OUS47192.1"/>
    <property type="molecule type" value="Genomic_DNA"/>
</dbReference>
<comment type="function">
    <text evidence="13">Transfers mannose from GDP-mannose to dolichol monophosphate to form dolichol phosphate mannose (Dol-P-Man) which is the mannosyl donor in pathways leading to N-glycosylation, glycosyl phosphatidylinositol membrane anchoring, and O-mannosylation of proteins.</text>
</comment>
<dbReference type="GO" id="GO:0006066">
    <property type="term" value="P:alcohol metabolic process"/>
    <property type="evidence" value="ECO:0007669"/>
    <property type="project" value="UniProtKB-ARBA"/>
</dbReference>
<evidence type="ECO:0000256" key="10">
    <source>
        <dbReference type="ARBA" id="ARBA00022824"/>
    </source>
</evidence>
<comment type="cofactor">
    <cofactor evidence="1">
        <name>Ca(2+)</name>
        <dbReference type="ChEBI" id="CHEBI:29108"/>
    </cofactor>
</comment>
<dbReference type="Gene3D" id="3.90.550.10">
    <property type="entry name" value="Spore Coat Polysaccharide Biosynthesis Protein SpsA, Chain A"/>
    <property type="match status" value="1"/>
</dbReference>
<evidence type="ECO:0000256" key="2">
    <source>
        <dbReference type="ARBA" id="ARBA00001936"/>
    </source>
</evidence>
<comment type="catalytic activity">
    <reaction evidence="13">
        <text>a di-trans,poly-cis-dolichyl phosphate + GDP-alpha-D-mannose = a di-trans,poly-cis-dolichyl beta-D-mannosyl phosphate + GDP</text>
        <dbReference type="Rhea" id="RHEA:21184"/>
        <dbReference type="Rhea" id="RHEA-COMP:19498"/>
        <dbReference type="Rhea" id="RHEA-COMP:19501"/>
        <dbReference type="ChEBI" id="CHEBI:57527"/>
        <dbReference type="ChEBI" id="CHEBI:57683"/>
        <dbReference type="ChEBI" id="CHEBI:58189"/>
        <dbReference type="ChEBI" id="CHEBI:58211"/>
    </reaction>
</comment>
<dbReference type="Proteomes" id="UP000195557">
    <property type="component" value="Unassembled WGS sequence"/>
</dbReference>
<dbReference type="PANTHER" id="PTHR43398:SF1">
    <property type="entry name" value="DOLICHOL-PHOSPHATE MANNOSYLTRANSFERASE SUBUNIT 1"/>
    <property type="match status" value="1"/>
</dbReference>
<dbReference type="CDD" id="cd06442">
    <property type="entry name" value="DPM1_like"/>
    <property type="match status" value="1"/>
</dbReference>
<comment type="cofactor">
    <cofactor evidence="3">
        <name>Mg(2+)</name>
        <dbReference type="ChEBI" id="CHEBI:18420"/>
    </cofactor>
</comment>
<dbReference type="GO" id="GO:0046872">
    <property type="term" value="F:metal ion binding"/>
    <property type="evidence" value="ECO:0007669"/>
    <property type="project" value="UniProtKB-KW"/>
</dbReference>
<sequence>MARATGGSTTTAISVTVIVPTYEERENIGVLYRLIRESEDAFADARGKWEIVIVDDNSPDGTADVVRRLRAAYDDPLLILSERPGKLGLGTAYAHGLKLARGEEIVIMDADLSHHPRDIGKFLKLRRERDLDVVSGTRYLPGGGVHGWDFRRKLTSRGANYLARVMLAPGASDLTGSFRCYKKNALETLVASSGSKGYVFQMEIIVRAKKSGMSVGEVPITFVDRMYGESKLGASEIVGYLKGLVRLFFEL</sequence>
<dbReference type="PANTHER" id="PTHR43398">
    <property type="entry name" value="DOLICHOL-PHOSPHATE MANNOSYLTRANSFERASE SUBUNIT 1"/>
    <property type="match status" value="1"/>
</dbReference>
<reference evidence="15" key="1">
    <citation type="submission" date="2017-04" db="EMBL/GenBank/DDBJ databases">
        <title>Population genomics of picophytoplankton unveils novel chromosome hypervariability.</title>
        <authorList>
            <consortium name="DOE Joint Genome Institute"/>
            <person name="Blanc-Mathieu R."/>
            <person name="Krasovec M."/>
            <person name="Hebrard M."/>
            <person name="Yau S."/>
            <person name="Desgranges E."/>
            <person name="Martin J."/>
            <person name="Schackwitz W."/>
            <person name="Kuo A."/>
            <person name="Salin G."/>
            <person name="Donnadieu C."/>
            <person name="Desdevises Y."/>
            <person name="Sanchez-Ferandin S."/>
            <person name="Moreau H."/>
            <person name="Rivals E."/>
            <person name="Grigoriev I.V."/>
            <person name="Grimsley N."/>
            <person name="Eyre-Walker A."/>
            <person name="Piganeau G."/>
        </authorList>
    </citation>
    <scope>NUCLEOTIDE SEQUENCE [LARGE SCALE GENOMIC DNA]</scope>
    <source>
        <strain evidence="15">RCC 1115</strain>
    </source>
</reference>
<dbReference type="EC" id="2.4.1.83" evidence="13"/>
<keyword evidence="9" id="KW-0479">Metal-binding</keyword>
<dbReference type="Pfam" id="PF00535">
    <property type="entry name" value="Glycos_transf_2"/>
    <property type="match status" value="1"/>
</dbReference>
<name>A0A1Y5IJC8_OSTTA</name>
<protein>
    <recommendedName>
        <fullName evidence="13">Dolichol-phosphate mannosyltransferase subunit 1</fullName>
        <ecNumber evidence="13">2.4.1.83</ecNumber>
    </recommendedName>
</protein>
<evidence type="ECO:0000256" key="7">
    <source>
        <dbReference type="ARBA" id="ARBA00022676"/>
    </source>
</evidence>
<comment type="subunit">
    <text evidence="13">Component of the dolichol-phosphate mannose (DPM) synthase complex.</text>
</comment>
<evidence type="ECO:0000313" key="15">
    <source>
        <dbReference type="EMBL" id="OUS47192.1"/>
    </source>
</evidence>
<dbReference type="GO" id="GO:0005789">
    <property type="term" value="C:endoplasmic reticulum membrane"/>
    <property type="evidence" value="ECO:0007669"/>
    <property type="project" value="TreeGrafter"/>
</dbReference>
<dbReference type="InterPro" id="IPR029044">
    <property type="entry name" value="Nucleotide-diphossugar_trans"/>
</dbReference>